<sequence length="388" mass="40841">MISEHTVTEMPIYLDYNATTPCLPEVVAAMTPYWSEHFFNPSSSYPEAMVARKVVENGRAALAALLGTDPARIIFTSGGTESNNMALRGAWTYWQATRPRILISAIEHPAVLETALDLQHLGAEIVTIPVDAQGVVRLDALREALDDRTALVSVMLANNEIGTLQPVAEIAHLAHAAGAWMHTDAAQAVGKISVNVEALGVDLLTVAGHKLYAPKGIGALYIHNGLPLPPFLTGGGQERGYRSGTEPVALIAGLGMAARLAQDWLATSGPLQQAALRDALEAHLLKSIPALRVFGQEVLRLPNTLALAHPRWPGASVLAACPAIRAGTGSACHHSSDTGSPVLRAMGIAPNLALGLVRLSLGRSTTQAELAIAGQSLISVLQTPAPGW</sequence>
<evidence type="ECO:0000256" key="8">
    <source>
        <dbReference type="ARBA" id="ARBA00023014"/>
    </source>
</evidence>
<evidence type="ECO:0000256" key="2">
    <source>
        <dbReference type="ARBA" id="ARBA00006490"/>
    </source>
</evidence>
<dbReference type="Gene3D" id="3.40.640.10">
    <property type="entry name" value="Type I PLP-dependent aspartate aminotransferase-like (Major domain)"/>
    <property type="match status" value="1"/>
</dbReference>
<evidence type="ECO:0000256" key="4">
    <source>
        <dbReference type="ARBA" id="ARBA00022679"/>
    </source>
</evidence>
<dbReference type="SUPFAM" id="SSF53383">
    <property type="entry name" value="PLP-dependent transferases"/>
    <property type="match status" value="1"/>
</dbReference>
<evidence type="ECO:0000259" key="11">
    <source>
        <dbReference type="Pfam" id="PF00266"/>
    </source>
</evidence>
<evidence type="ECO:0000256" key="1">
    <source>
        <dbReference type="ARBA" id="ARBA00001933"/>
    </source>
</evidence>
<evidence type="ECO:0000256" key="7">
    <source>
        <dbReference type="ARBA" id="ARBA00023004"/>
    </source>
</evidence>
<evidence type="ECO:0000256" key="10">
    <source>
        <dbReference type="RuleBase" id="RU004504"/>
    </source>
</evidence>
<dbReference type="PANTHER" id="PTHR11601">
    <property type="entry name" value="CYSTEINE DESULFURYLASE FAMILY MEMBER"/>
    <property type="match status" value="1"/>
</dbReference>
<keyword evidence="13" id="KW-1185">Reference proteome</keyword>
<reference evidence="12 13" key="1">
    <citation type="journal article" date="2019" name="Sci. Rep.">
        <title>Sulfobacillus thermotolerans: new insights into resistance and metabolic capacities of acidophilic chemolithotrophs.</title>
        <authorList>
            <person name="Panyushkina A.E."/>
            <person name="Babenko V.V."/>
            <person name="Nikitina A.S."/>
            <person name="Selezneva O.V."/>
            <person name="Tsaplina I.A."/>
            <person name="Letarova M.A."/>
            <person name="Kostryukova E.S."/>
            <person name="Letarov A.V."/>
        </authorList>
    </citation>
    <scope>NUCLEOTIDE SEQUENCE [LARGE SCALE GENOMIC DNA]</scope>
    <source>
        <strain evidence="12 13">Kr1</strain>
    </source>
</reference>
<dbReference type="InterPro" id="IPR016454">
    <property type="entry name" value="Cysteine_dSase"/>
</dbReference>
<accession>A0ABN5H0M7</accession>
<dbReference type="InterPro" id="IPR015421">
    <property type="entry name" value="PyrdxlP-dep_Trfase_major"/>
</dbReference>
<dbReference type="Gene3D" id="3.90.1150.10">
    <property type="entry name" value="Aspartate Aminotransferase, domain 1"/>
    <property type="match status" value="1"/>
</dbReference>
<gene>
    <name evidence="12" type="ORF">BXT84_10340</name>
</gene>
<keyword evidence="6" id="KW-0663">Pyridoxal phosphate</keyword>
<organism evidence="12 13">
    <name type="scientific">Sulfobacillus thermotolerans</name>
    <dbReference type="NCBI Taxonomy" id="338644"/>
    <lineage>
        <taxon>Bacteria</taxon>
        <taxon>Bacillati</taxon>
        <taxon>Bacillota</taxon>
        <taxon>Clostridia</taxon>
        <taxon>Eubacteriales</taxon>
        <taxon>Clostridiales Family XVII. Incertae Sedis</taxon>
        <taxon>Sulfobacillus</taxon>
    </lineage>
</organism>
<name>A0ABN5H0M7_9FIRM</name>
<protein>
    <recommendedName>
        <fullName evidence="3">cysteine desulfurase</fullName>
        <ecNumber evidence="3">2.8.1.7</ecNumber>
    </recommendedName>
</protein>
<evidence type="ECO:0000313" key="12">
    <source>
        <dbReference type="EMBL" id="AUW94286.1"/>
    </source>
</evidence>
<comment type="similarity">
    <text evidence="2">Belongs to the class-V pyridoxal-phosphate-dependent aminotransferase family. NifS/IscS subfamily.</text>
</comment>
<comment type="cofactor">
    <cofactor evidence="1 10">
        <name>pyridoxal 5'-phosphate</name>
        <dbReference type="ChEBI" id="CHEBI:597326"/>
    </cofactor>
</comment>
<keyword evidence="5" id="KW-0479">Metal-binding</keyword>
<comment type="catalytic activity">
    <reaction evidence="9">
        <text>(sulfur carrier)-H + L-cysteine = (sulfur carrier)-SH + L-alanine</text>
        <dbReference type="Rhea" id="RHEA:43892"/>
        <dbReference type="Rhea" id="RHEA-COMP:14737"/>
        <dbReference type="Rhea" id="RHEA-COMP:14739"/>
        <dbReference type="ChEBI" id="CHEBI:29917"/>
        <dbReference type="ChEBI" id="CHEBI:35235"/>
        <dbReference type="ChEBI" id="CHEBI:57972"/>
        <dbReference type="ChEBI" id="CHEBI:64428"/>
        <dbReference type="EC" id="2.8.1.7"/>
    </reaction>
</comment>
<evidence type="ECO:0000256" key="9">
    <source>
        <dbReference type="ARBA" id="ARBA00050776"/>
    </source>
</evidence>
<dbReference type="InterPro" id="IPR020578">
    <property type="entry name" value="Aminotrans_V_PyrdxlP_BS"/>
</dbReference>
<evidence type="ECO:0000256" key="3">
    <source>
        <dbReference type="ARBA" id="ARBA00012239"/>
    </source>
</evidence>
<proteinExistence type="inferred from homology"/>
<evidence type="ECO:0000313" key="13">
    <source>
        <dbReference type="Proteomes" id="UP000325292"/>
    </source>
</evidence>
<dbReference type="EC" id="2.8.1.7" evidence="3"/>
<dbReference type="PANTHER" id="PTHR11601:SF34">
    <property type="entry name" value="CYSTEINE DESULFURASE"/>
    <property type="match status" value="1"/>
</dbReference>
<dbReference type="InterPro" id="IPR015424">
    <property type="entry name" value="PyrdxlP-dep_Trfase"/>
</dbReference>
<dbReference type="EMBL" id="CP019454">
    <property type="protein sequence ID" value="AUW94286.1"/>
    <property type="molecule type" value="Genomic_DNA"/>
</dbReference>
<dbReference type="InterPro" id="IPR000192">
    <property type="entry name" value="Aminotrans_V_dom"/>
</dbReference>
<dbReference type="PIRSF" id="PIRSF005572">
    <property type="entry name" value="NifS"/>
    <property type="match status" value="1"/>
</dbReference>
<dbReference type="InterPro" id="IPR015422">
    <property type="entry name" value="PyrdxlP-dep_Trfase_small"/>
</dbReference>
<evidence type="ECO:0000256" key="5">
    <source>
        <dbReference type="ARBA" id="ARBA00022723"/>
    </source>
</evidence>
<keyword evidence="4" id="KW-0808">Transferase</keyword>
<feature type="domain" description="Aminotransferase class V" evidence="11">
    <location>
        <begin position="12"/>
        <end position="370"/>
    </location>
</feature>
<keyword evidence="7" id="KW-0408">Iron</keyword>
<dbReference type="Pfam" id="PF00266">
    <property type="entry name" value="Aminotran_5"/>
    <property type="match status" value="1"/>
</dbReference>
<dbReference type="Proteomes" id="UP000325292">
    <property type="component" value="Chromosome"/>
</dbReference>
<dbReference type="PROSITE" id="PS00595">
    <property type="entry name" value="AA_TRANSFER_CLASS_5"/>
    <property type="match status" value="1"/>
</dbReference>
<keyword evidence="8" id="KW-0411">Iron-sulfur</keyword>
<evidence type="ECO:0000256" key="6">
    <source>
        <dbReference type="ARBA" id="ARBA00022898"/>
    </source>
</evidence>